<dbReference type="GO" id="GO:0016491">
    <property type="term" value="F:oxidoreductase activity"/>
    <property type="evidence" value="ECO:0007669"/>
    <property type="project" value="UniProtKB-KW"/>
</dbReference>
<dbReference type="Pfam" id="PF01257">
    <property type="entry name" value="2Fe-2S_thioredx"/>
    <property type="match status" value="1"/>
</dbReference>
<feature type="binding site" evidence="7">
    <location>
        <position position="130"/>
    </location>
    <ligand>
        <name>[2Fe-2S] cluster</name>
        <dbReference type="ChEBI" id="CHEBI:190135"/>
    </ligand>
</feature>
<keyword evidence="3 7" id="KW-0479">Metal-binding</keyword>
<keyword evidence="9" id="KW-1185">Reference proteome</keyword>
<dbReference type="InterPro" id="IPR028431">
    <property type="entry name" value="NADP_DH_HndA-like"/>
</dbReference>
<dbReference type="SUPFAM" id="SSF52833">
    <property type="entry name" value="Thioredoxin-like"/>
    <property type="match status" value="1"/>
</dbReference>
<dbReference type="OrthoDB" id="9807941at2"/>
<dbReference type="RefSeq" id="WP_152945874.1">
    <property type="nucleotide sequence ID" value="NZ_WHYR01000014.1"/>
</dbReference>
<comment type="caution">
    <text evidence="8">The sequence shown here is derived from an EMBL/GenBank/DDBJ whole genome shotgun (WGS) entry which is preliminary data.</text>
</comment>
<dbReference type="PANTHER" id="PTHR43342">
    <property type="entry name" value="NADH-QUINONE OXIDOREDUCTASE, E SUBUNIT"/>
    <property type="match status" value="1"/>
</dbReference>
<proteinExistence type="inferred from homology"/>
<accession>A0A6N7IS38</accession>
<gene>
    <name evidence="8" type="primary">nuoE</name>
    <name evidence="8" type="ORF">GFC01_06640</name>
</gene>
<comment type="cofactor">
    <cofactor evidence="6">
        <name>[2Fe-2S] cluster</name>
        <dbReference type="ChEBI" id="CHEBI:190135"/>
    </cofactor>
</comment>
<sequence length="175" mass="19708">MNLTEEEKRVAIEETGDILKRYPGHRGNLIPILQQVQERLGYVPLEAMGEVARHLGIPPMDVYSVVTFYNQFRLIPPGKHQVKVCMGTACHMKGGQIILDCWKRRLRIDVGGVTEDREFSLERVACVGCCTMAPVTVLDEEVYGRMTPTRVDGLLFSHGVKIQKGREQGKEGEIK</sequence>
<dbReference type="Gene3D" id="3.40.30.10">
    <property type="entry name" value="Glutaredoxin"/>
    <property type="match status" value="1"/>
</dbReference>
<dbReference type="AlphaFoldDB" id="A0A6N7IS38"/>
<keyword evidence="2 7" id="KW-0001">2Fe-2S</keyword>
<keyword evidence="4 7" id="KW-0408">Iron</keyword>
<evidence type="ECO:0000256" key="7">
    <source>
        <dbReference type="PIRSR" id="PIRSR000216-1"/>
    </source>
</evidence>
<feature type="binding site" evidence="7">
    <location>
        <position position="126"/>
    </location>
    <ligand>
        <name>[2Fe-2S] cluster</name>
        <dbReference type="ChEBI" id="CHEBI:190135"/>
    </ligand>
</feature>
<evidence type="ECO:0000256" key="4">
    <source>
        <dbReference type="ARBA" id="ARBA00023004"/>
    </source>
</evidence>
<organism evidence="8 9">
    <name type="scientific">Desulfofundulus thermobenzoicus</name>
    <dbReference type="NCBI Taxonomy" id="29376"/>
    <lineage>
        <taxon>Bacteria</taxon>
        <taxon>Bacillati</taxon>
        <taxon>Bacillota</taxon>
        <taxon>Clostridia</taxon>
        <taxon>Eubacteriales</taxon>
        <taxon>Peptococcaceae</taxon>
        <taxon>Desulfofundulus</taxon>
    </lineage>
</organism>
<name>A0A6N7IS38_9FIRM</name>
<dbReference type="PIRSF" id="PIRSF000216">
    <property type="entry name" value="NADH_DH_24kDa"/>
    <property type="match status" value="1"/>
</dbReference>
<reference evidence="8 9" key="1">
    <citation type="submission" date="2019-10" db="EMBL/GenBank/DDBJ databases">
        <title>Comparative genomics of sulfur disproportionating microorganisms.</title>
        <authorList>
            <person name="Ward L.M."/>
            <person name="Bertran E."/>
            <person name="Johnston D."/>
        </authorList>
    </citation>
    <scope>NUCLEOTIDE SEQUENCE [LARGE SCALE GENOMIC DNA]</scope>
    <source>
        <strain evidence="8 9">DSM 14055</strain>
    </source>
</reference>
<dbReference type="InterPro" id="IPR041921">
    <property type="entry name" value="NuoE_N"/>
</dbReference>
<protein>
    <submittedName>
        <fullName evidence="8">NADH-quinone oxidoreductase subunit NuoE</fullName>
        <ecNumber evidence="8">1.6.5.11</ecNumber>
    </submittedName>
</protein>
<dbReference type="GO" id="GO:0046872">
    <property type="term" value="F:metal ion binding"/>
    <property type="evidence" value="ECO:0007669"/>
    <property type="project" value="UniProtKB-KW"/>
</dbReference>
<dbReference type="Proteomes" id="UP000441717">
    <property type="component" value="Unassembled WGS sequence"/>
</dbReference>
<dbReference type="GO" id="GO:0051537">
    <property type="term" value="F:2 iron, 2 sulfur cluster binding"/>
    <property type="evidence" value="ECO:0007669"/>
    <property type="project" value="UniProtKB-KW"/>
</dbReference>
<evidence type="ECO:0000256" key="5">
    <source>
        <dbReference type="ARBA" id="ARBA00023014"/>
    </source>
</evidence>
<dbReference type="Gene3D" id="1.10.10.1590">
    <property type="entry name" value="NADH-quinone oxidoreductase subunit E"/>
    <property type="match status" value="1"/>
</dbReference>
<evidence type="ECO:0000256" key="3">
    <source>
        <dbReference type="ARBA" id="ARBA00022723"/>
    </source>
</evidence>
<keyword evidence="8" id="KW-0560">Oxidoreductase</keyword>
<dbReference type="InterPro" id="IPR002023">
    <property type="entry name" value="NuoE-like"/>
</dbReference>
<dbReference type="PANTHER" id="PTHR43342:SF1">
    <property type="entry name" value="BIFURCATING [FEFE] HYDROGENASE GAMMA SUBUNIT"/>
    <property type="match status" value="1"/>
</dbReference>
<feature type="binding site" evidence="7">
    <location>
        <position position="90"/>
    </location>
    <ligand>
        <name>[2Fe-2S] cluster</name>
        <dbReference type="ChEBI" id="CHEBI:190135"/>
    </ligand>
</feature>
<dbReference type="NCBIfam" id="NF005722">
    <property type="entry name" value="PRK07539.1-2"/>
    <property type="match status" value="1"/>
</dbReference>
<evidence type="ECO:0000256" key="2">
    <source>
        <dbReference type="ARBA" id="ARBA00022714"/>
    </source>
</evidence>
<comment type="similarity">
    <text evidence="1">Belongs to the complex I 24 kDa subunit family.</text>
</comment>
<dbReference type="InterPro" id="IPR036249">
    <property type="entry name" value="Thioredoxin-like_sf"/>
</dbReference>
<dbReference type="EMBL" id="WHYR01000014">
    <property type="protein sequence ID" value="MQL51948.1"/>
    <property type="molecule type" value="Genomic_DNA"/>
</dbReference>
<dbReference type="CDD" id="cd03064">
    <property type="entry name" value="TRX_Fd_NuoE"/>
    <property type="match status" value="1"/>
</dbReference>
<evidence type="ECO:0000313" key="8">
    <source>
        <dbReference type="EMBL" id="MQL51948.1"/>
    </source>
</evidence>
<evidence type="ECO:0000313" key="9">
    <source>
        <dbReference type="Proteomes" id="UP000441717"/>
    </source>
</evidence>
<comment type="cofactor">
    <cofactor evidence="7">
        <name>[2Fe-2S] cluster</name>
        <dbReference type="ChEBI" id="CHEBI:190135"/>
    </cofactor>
    <text evidence="7">Binds 1 [2Fe-2S] cluster.</text>
</comment>
<evidence type="ECO:0000256" key="6">
    <source>
        <dbReference type="ARBA" id="ARBA00034078"/>
    </source>
</evidence>
<evidence type="ECO:0000256" key="1">
    <source>
        <dbReference type="ARBA" id="ARBA00010643"/>
    </source>
</evidence>
<dbReference type="EC" id="1.6.5.11" evidence="8"/>
<keyword evidence="5 7" id="KW-0411">Iron-sulfur</keyword>
<dbReference type="FunFam" id="1.10.10.1590:FF:000001">
    <property type="entry name" value="NADH-quinone oxidoreductase subunit E"/>
    <property type="match status" value="1"/>
</dbReference>
<feature type="binding site" evidence="7">
    <location>
        <position position="85"/>
    </location>
    <ligand>
        <name>[2Fe-2S] cluster</name>
        <dbReference type="ChEBI" id="CHEBI:190135"/>
    </ligand>
</feature>
<dbReference type="InterPro" id="IPR042128">
    <property type="entry name" value="NuoE_dom"/>
</dbReference>